<organism evidence="2 3">
    <name type="scientific">Arcicella rosea</name>
    <dbReference type="NCBI Taxonomy" id="502909"/>
    <lineage>
        <taxon>Bacteria</taxon>
        <taxon>Pseudomonadati</taxon>
        <taxon>Bacteroidota</taxon>
        <taxon>Cytophagia</taxon>
        <taxon>Cytophagales</taxon>
        <taxon>Flectobacillaceae</taxon>
        <taxon>Arcicella</taxon>
    </lineage>
</organism>
<proteinExistence type="predicted"/>
<name>A0A841EVB2_9BACT</name>
<gene>
    <name evidence="2" type="ORF">HNP25_002047</name>
</gene>
<reference evidence="2 3" key="1">
    <citation type="submission" date="2020-08" db="EMBL/GenBank/DDBJ databases">
        <title>Functional genomics of gut bacteria from endangered species of beetles.</title>
        <authorList>
            <person name="Carlos-Shanley C."/>
        </authorList>
    </citation>
    <scope>NUCLEOTIDE SEQUENCE [LARGE SCALE GENOMIC DNA]</scope>
    <source>
        <strain evidence="2 3">S00070</strain>
    </source>
</reference>
<keyword evidence="1" id="KW-0812">Transmembrane</keyword>
<keyword evidence="1" id="KW-1133">Transmembrane helix</keyword>
<dbReference type="EMBL" id="JACHKT010000012">
    <property type="protein sequence ID" value="MBB6003391.1"/>
    <property type="molecule type" value="Genomic_DNA"/>
</dbReference>
<keyword evidence="1" id="KW-0472">Membrane</keyword>
<evidence type="ECO:0000313" key="3">
    <source>
        <dbReference type="Proteomes" id="UP000524404"/>
    </source>
</evidence>
<evidence type="ECO:0000313" key="2">
    <source>
        <dbReference type="EMBL" id="MBB6003391.1"/>
    </source>
</evidence>
<keyword evidence="3" id="KW-1185">Reference proteome</keyword>
<evidence type="ECO:0000256" key="1">
    <source>
        <dbReference type="SAM" id="Phobius"/>
    </source>
</evidence>
<dbReference type="RefSeq" id="WP_184133840.1">
    <property type="nucleotide sequence ID" value="NZ_JACHKT010000012.1"/>
</dbReference>
<protein>
    <submittedName>
        <fullName evidence="2">Uncharacterized protein</fullName>
    </submittedName>
</protein>
<dbReference type="AlphaFoldDB" id="A0A841EVB2"/>
<accession>A0A841EVB2</accession>
<feature type="transmembrane region" description="Helical" evidence="1">
    <location>
        <begin position="104"/>
        <end position="125"/>
    </location>
</feature>
<feature type="transmembrane region" description="Helical" evidence="1">
    <location>
        <begin position="27"/>
        <end position="51"/>
    </location>
</feature>
<comment type="caution">
    <text evidence="2">The sequence shown here is derived from an EMBL/GenBank/DDBJ whole genome shotgun (WGS) entry which is preliminary data.</text>
</comment>
<dbReference type="Proteomes" id="UP000524404">
    <property type="component" value="Unassembled WGS sequence"/>
</dbReference>
<feature type="transmembrane region" description="Helical" evidence="1">
    <location>
        <begin position="57"/>
        <end position="75"/>
    </location>
</feature>
<sequence>MKKMIDKLYVCMYCFMRFIKKERANQALASSFLGICFAFNVNTIVVAFILIMFKPTITKDFALFVPLTFAFFYFFNQRYFIGSGRSRELTINLLEGEMRSNRKVLIAITYMFFSIFLFWITPMLLD</sequence>